<evidence type="ECO:0000313" key="1">
    <source>
        <dbReference type="EMBL" id="QJA55629.1"/>
    </source>
</evidence>
<reference evidence="1" key="1">
    <citation type="submission" date="2020-03" db="EMBL/GenBank/DDBJ databases">
        <title>The deep terrestrial virosphere.</title>
        <authorList>
            <person name="Holmfeldt K."/>
            <person name="Nilsson E."/>
            <person name="Simone D."/>
            <person name="Lopez-Fernandez M."/>
            <person name="Wu X."/>
            <person name="de Brujin I."/>
            <person name="Lundin D."/>
            <person name="Andersson A."/>
            <person name="Bertilsson S."/>
            <person name="Dopson M."/>
        </authorList>
    </citation>
    <scope>NUCLEOTIDE SEQUENCE</scope>
    <source>
        <strain evidence="2">MM415A02090</strain>
        <strain evidence="1">MM415B02022</strain>
    </source>
</reference>
<name>A0A6M3IDW3_9ZZZZ</name>
<dbReference type="AlphaFoldDB" id="A0A6M3IDW3"/>
<organism evidence="1">
    <name type="scientific">viral metagenome</name>
    <dbReference type="NCBI Taxonomy" id="1070528"/>
    <lineage>
        <taxon>unclassified sequences</taxon>
        <taxon>metagenomes</taxon>
        <taxon>organismal metagenomes</taxon>
    </lineage>
</organism>
<protein>
    <submittedName>
        <fullName evidence="1">Uncharacterized protein</fullName>
    </submittedName>
</protein>
<dbReference type="EMBL" id="MT141169">
    <property type="protein sequence ID" value="QJA55629.1"/>
    <property type="molecule type" value="Genomic_DNA"/>
</dbReference>
<evidence type="ECO:0000313" key="2">
    <source>
        <dbReference type="EMBL" id="QJA74141.1"/>
    </source>
</evidence>
<proteinExistence type="predicted"/>
<gene>
    <name evidence="2" type="ORF">MM415A02090_0004</name>
    <name evidence="1" type="ORF">MM415B02022_0011</name>
</gene>
<sequence length="99" mass="11607">MVEETKVEEEKKEKFDVINLIDPIEKVFGNQSGRVIKDFNKHCERSMRIPPIVATMVAIESYKLLKDIRNLLIDIKAQSIEEEFEEVEKKSTKKKIDLK</sequence>
<accession>A0A6M3IDW3</accession>
<dbReference type="EMBL" id="MT142077">
    <property type="protein sequence ID" value="QJA74141.1"/>
    <property type="molecule type" value="Genomic_DNA"/>
</dbReference>